<evidence type="ECO:0000256" key="3">
    <source>
        <dbReference type="ARBA" id="ARBA00022737"/>
    </source>
</evidence>
<dbReference type="EnsemblMetazoa" id="CLYHEMT001707.1">
    <property type="protein sequence ID" value="CLYHEMP001707.1"/>
    <property type="gene ID" value="CLYHEMG001707"/>
</dbReference>
<keyword evidence="10" id="KW-1185">Reference proteome</keyword>
<comment type="catalytic activity">
    <reaction evidence="7">
        <text>diphthine methyl ester-[translation elongation factor 2] + H2O = diphthine-[translation elongation factor 2] + methanol + H(+)</text>
        <dbReference type="Rhea" id="RHEA:42656"/>
        <dbReference type="Rhea" id="RHEA-COMP:10172"/>
        <dbReference type="Rhea" id="RHEA-COMP:10173"/>
        <dbReference type="ChEBI" id="CHEBI:15377"/>
        <dbReference type="ChEBI" id="CHEBI:15378"/>
        <dbReference type="ChEBI" id="CHEBI:17790"/>
        <dbReference type="ChEBI" id="CHEBI:79005"/>
        <dbReference type="ChEBI" id="CHEBI:82696"/>
        <dbReference type="EC" id="3.1.1.97"/>
    </reaction>
</comment>
<feature type="repeat" description="WD" evidence="8">
    <location>
        <begin position="200"/>
        <end position="233"/>
    </location>
</feature>
<dbReference type="InterPro" id="IPR015943">
    <property type="entry name" value="WD40/YVTN_repeat-like_dom_sf"/>
</dbReference>
<dbReference type="PANTHER" id="PTHR46042">
    <property type="entry name" value="DIPHTHINE METHYLTRANSFERASE"/>
    <property type="match status" value="1"/>
</dbReference>
<dbReference type="InterPro" id="IPR001680">
    <property type="entry name" value="WD40_rpt"/>
</dbReference>
<dbReference type="SUPFAM" id="SSF50978">
    <property type="entry name" value="WD40 repeat-like"/>
    <property type="match status" value="1"/>
</dbReference>
<evidence type="ECO:0000256" key="1">
    <source>
        <dbReference type="ARBA" id="ARBA00005156"/>
    </source>
</evidence>
<dbReference type="PANTHER" id="PTHR46042:SF1">
    <property type="entry name" value="DIPHTHINE METHYLTRANSFERASE"/>
    <property type="match status" value="1"/>
</dbReference>
<dbReference type="SMART" id="SM00320">
    <property type="entry name" value="WD40"/>
    <property type="match status" value="5"/>
</dbReference>
<comment type="similarity">
    <text evidence="5">Belongs to the DPH7 family.</text>
</comment>
<dbReference type="Gene3D" id="2.130.10.10">
    <property type="entry name" value="YVTN repeat-like/Quinoprotein amine dehydrogenase"/>
    <property type="match status" value="1"/>
</dbReference>
<dbReference type="RefSeq" id="XP_066914341.1">
    <property type="nucleotide sequence ID" value="XM_067058240.1"/>
</dbReference>
<dbReference type="GO" id="GO:0005737">
    <property type="term" value="C:cytoplasm"/>
    <property type="evidence" value="ECO:0007669"/>
    <property type="project" value="TreeGrafter"/>
</dbReference>
<evidence type="ECO:0000313" key="9">
    <source>
        <dbReference type="EnsemblMetazoa" id="CLYHEMP001707.1"/>
    </source>
</evidence>
<proteinExistence type="inferred from homology"/>
<dbReference type="Pfam" id="PF00400">
    <property type="entry name" value="WD40"/>
    <property type="match status" value="2"/>
</dbReference>
<dbReference type="EC" id="3.1.1.97" evidence="6"/>
<dbReference type="AlphaFoldDB" id="A0A7M5V158"/>
<accession>A0A7M5V158</accession>
<dbReference type="GO" id="GO:0061685">
    <property type="term" value="F:diphthine methylesterase activity"/>
    <property type="evidence" value="ECO:0007669"/>
    <property type="project" value="UniProtKB-EC"/>
</dbReference>
<dbReference type="GeneID" id="136801600"/>
<evidence type="ECO:0000256" key="2">
    <source>
        <dbReference type="ARBA" id="ARBA00022574"/>
    </source>
</evidence>
<evidence type="ECO:0000313" key="10">
    <source>
        <dbReference type="Proteomes" id="UP000594262"/>
    </source>
</evidence>
<keyword evidence="4" id="KW-0378">Hydrolase</keyword>
<dbReference type="InterPro" id="IPR052415">
    <property type="entry name" value="Diphthine_MTase"/>
</dbReference>
<keyword evidence="2 8" id="KW-0853">WD repeat</keyword>
<dbReference type="PROSITE" id="PS50082">
    <property type="entry name" value="WD_REPEATS_2"/>
    <property type="match status" value="1"/>
</dbReference>
<organism evidence="9 10">
    <name type="scientific">Clytia hemisphaerica</name>
    <dbReference type="NCBI Taxonomy" id="252671"/>
    <lineage>
        <taxon>Eukaryota</taxon>
        <taxon>Metazoa</taxon>
        <taxon>Cnidaria</taxon>
        <taxon>Hydrozoa</taxon>
        <taxon>Hydroidolina</taxon>
        <taxon>Leptothecata</taxon>
        <taxon>Obeliida</taxon>
        <taxon>Clytiidae</taxon>
        <taxon>Clytia</taxon>
    </lineage>
</organism>
<evidence type="ECO:0000256" key="4">
    <source>
        <dbReference type="ARBA" id="ARBA00022801"/>
    </source>
</evidence>
<dbReference type="OrthoDB" id="1930760at2759"/>
<sequence>MKIIHEEILEQTADSIESLSEDVFACATYQLLERKSDDQPAERVGSVLLYKIQNGESVKRLCTTKTNAILDMKWHRSSYQKILSTADSKGIVHFYSVVDDQLKEDNSLVLNEDALCLSVDWYKTHSPEKVAYSLSNGDLAIVQLTESGPELLNSWTGHTLEAWIVACDRVNENILYTGADDCLLKMWDLRMGTERASVTSKRHSMGVCSIQSHPKRDHVFCSGSYDENIIVWDNRAMKKPLSEFETGGGVWRLKWHPHGYDTLLAACMHNGFKVINYDNDLANPVLQSSYEKHESLAYGVDWCLDYEQQKNDNKDETVIASCSFYDKLLTVWKTEC</sequence>
<protein>
    <recommendedName>
        <fullName evidence="6">methylated diphthine methylhydrolase</fullName>
        <ecNumber evidence="6">3.1.1.97</ecNumber>
    </recommendedName>
</protein>
<keyword evidence="3" id="KW-0677">Repeat</keyword>
<evidence type="ECO:0000256" key="6">
    <source>
        <dbReference type="ARBA" id="ARBA00039131"/>
    </source>
</evidence>
<dbReference type="InterPro" id="IPR036322">
    <property type="entry name" value="WD40_repeat_dom_sf"/>
</dbReference>
<comment type="pathway">
    <text evidence="1">Protein modification; peptidyl-diphthamide biosynthesis.</text>
</comment>
<reference evidence="9" key="1">
    <citation type="submission" date="2021-01" db="UniProtKB">
        <authorList>
            <consortium name="EnsemblMetazoa"/>
        </authorList>
    </citation>
    <scope>IDENTIFICATION</scope>
</reference>
<evidence type="ECO:0000256" key="5">
    <source>
        <dbReference type="ARBA" id="ARBA00038092"/>
    </source>
</evidence>
<name>A0A7M5V158_9CNID</name>
<dbReference type="GO" id="GO:0017183">
    <property type="term" value="P:protein histidyl modification to diphthamide"/>
    <property type="evidence" value="ECO:0007669"/>
    <property type="project" value="TreeGrafter"/>
</dbReference>
<evidence type="ECO:0000256" key="8">
    <source>
        <dbReference type="PROSITE-ProRule" id="PRU00221"/>
    </source>
</evidence>
<dbReference type="Proteomes" id="UP000594262">
    <property type="component" value="Unplaced"/>
</dbReference>
<evidence type="ECO:0000256" key="7">
    <source>
        <dbReference type="ARBA" id="ARBA00047551"/>
    </source>
</evidence>